<dbReference type="VEuPathDB" id="FungiDB:FOXG_17457"/>
<evidence type="ECO:0000259" key="2">
    <source>
        <dbReference type="SMART" id="SM00355"/>
    </source>
</evidence>
<dbReference type="VEuPathDB" id="FungiDB:FOMG_17372"/>
<dbReference type="AlphaFoldDB" id="A0A420MBQ9"/>
<accession>A0A420MBQ9</accession>
<feature type="compositionally biased region" description="Polar residues" evidence="1">
    <location>
        <begin position="448"/>
        <end position="460"/>
    </location>
</feature>
<name>A0A420MBQ9_FUSOX</name>
<dbReference type="VEuPathDB" id="FungiDB:FOXG_15071"/>
<evidence type="ECO:0000313" key="4">
    <source>
        <dbReference type="Proteomes" id="UP000285084"/>
    </source>
</evidence>
<dbReference type="VEuPathDB" id="FungiDB:FOC1_g10000853"/>
<evidence type="ECO:0000313" key="3">
    <source>
        <dbReference type="EMBL" id="RKK65447.1"/>
    </source>
</evidence>
<feature type="compositionally biased region" description="Acidic residues" evidence="1">
    <location>
        <begin position="395"/>
        <end position="429"/>
    </location>
</feature>
<dbReference type="Pfam" id="PF12013">
    <property type="entry name" value="OrsD"/>
    <property type="match status" value="2"/>
</dbReference>
<proteinExistence type="predicted"/>
<dbReference type="InterPro" id="IPR022698">
    <property type="entry name" value="OrsD"/>
</dbReference>
<feature type="domain" description="C2H2-type" evidence="2">
    <location>
        <begin position="1127"/>
        <end position="1150"/>
    </location>
</feature>
<dbReference type="VEuPathDB" id="FungiDB:FOMG_17379"/>
<dbReference type="VEuPathDB" id="FungiDB:FOC1_g10000534"/>
<sequence>MSTQVSSGYRLHRQNITPSQVQTLRRLELHYDISFQAIICIPCGFALKTDDDRVGRHLKEKHGICKKRRQKLNTLVNSLHLPDLDELPKRADGFAQHPYLALQTGAQCKHCALRSTSYDILSRHLKKEHSQEINGPGTRGKRWLRHHIRDNLTFQSWKANDIQRSWIVTVTDNQKSLQKGADRFLQPVPDAINEFAQKLVMEERGRLDGQQCSPSDSGTLGKKELLTNWMRRTRWDETLSQARRDMLLSLSEVPLTTGQPFWIGIHDGEQIRSSVKDECKLAIIVQALDRLLDRCADTVMHTDVSVRRWLRGRSPDRPYKAPFELVVRSASESQYRKEFKRCLCFWLRVLQLPKSVVPSIIGRGLSQPQREMLEQLWSDPVWKDQPPTNLFRVEDDEEGRVEEVREEEEDSEDEDESDYEDIGDTEDDEKIYAWPEQESGCSGEEPTTGDQSPTLLTHQDTGSDDPCSDVVLELCYSMAIEDFEDGTASSSLLVYFSAVRGLSRPTGDEYLRPHQFTPVLSRLIYCTRLIFLEMTLPRFSHRYAGIPARPSYGHLRKLMPVRTEKMCDGTMSPLGEFLSLLSYGRALSRSEGPVYHFYWSEDDQVLSWDGCLHLSMASFRGLAREALRQATMQCQRLMYDWEPADPDLGGLRDRLSTAKSGYSFVSDAANGLNDAYLELLMRACTSSIDGILKSRGQCQSLWNAEAAQAYLDAHDASLKTLMVLCYLDSGQAARISELLTIEYCNTSSRLRGIGIYGTTLFSITRHQKARLTTNNEFQVARFFSPPVARLVYRYLVYIRPVAYTILRKCFHHESTNTLLFAPISRYSRNSFWSTKTFSEELKRISRTVPGIPCEIGVQLYRQLSIAITEKHVRTATSGFNRFDDTTCAASEDAAFAWQSGHRPMQRYSTYGLDGAFPDQLQPALLRIYARISADWHKFLSIDDGEELGSANTTDDTYQIRPSKEVATLKRSHDKVSSYILSSELPEKRQCRRLGQLEGRSSRPTDVTNVLEETISCGSVESCTPEEYAESSTDRPILTAGPFIYLEQLRLVVCNVCRYAVLADGIQNHLLHRRHQYSLSAGEKKEIICTVSSIPGILKQQDDLLNFPFPPPESKPLPFIEAPKHDGLRCNDCGYVTRQTGNMQKHCRRKHGWQNDWTKGGNVKQKSELPRDLPWTSGVSCQRLFNHGRASNWFEVGRATVIR</sequence>
<dbReference type="VEuPathDB" id="FungiDB:FOC4_g10000308"/>
<feature type="domain" description="C2H2-type" evidence="2">
    <location>
        <begin position="1051"/>
        <end position="1074"/>
    </location>
</feature>
<dbReference type="InterPro" id="IPR013087">
    <property type="entry name" value="Znf_C2H2_type"/>
</dbReference>
<feature type="region of interest" description="Disordered" evidence="1">
    <location>
        <begin position="395"/>
        <end position="463"/>
    </location>
</feature>
<protein>
    <recommendedName>
        <fullName evidence="2">C2H2-type domain-containing protein</fullName>
    </recommendedName>
</protein>
<organism evidence="3 4">
    <name type="scientific">Fusarium oxysporum</name>
    <name type="common">Fusarium vascular wilt</name>
    <dbReference type="NCBI Taxonomy" id="5507"/>
    <lineage>
        <taxon>Eukaryota</taxon>
        <taxon>Fungi</taxon>
        <taxon>Dikarya</taxon>
        <taxon>Ascomycota</taxon>
        <taxon>Pezizomycotina</taxon>
        <taxon>Sordariomycetes</taxon>
        <taxon>Hypocreomycetidae</taxon>
        <taxon>Hypocreales</taxon>
        <taxon>Nectriaceae</taxon>
        <taxon>Fusarium</taxon>
        <taxon>Fusarium oxysporum species complex</taxon>
    </lineage>
</organism>
<evidence type="ECO:0000256" key="1">
    <source>
        <dbReference type="SAM" id="MobiDB-lite"/>
    </source>
</evidence>
<dbReference type="Proteomes" id="UP000285084">
    <property type="component" value="Unassembled WGS sequence"/>
</dbReference>
<dbReference type="VEuPathDB" id="FungiDB:FOIG_16730"/>
<dbReference type="SMART" id="SM00355">
    <property type="entry name" value="ZnF_C2H2"/>
    <property type="match status" value="3"/>
</dbReference>
<gene>
    <name evidence="3" type="ORF">BFJ69_g16276</name>
</gene>
<dbReference type="EMBL" id="MRCX01000419">
    <property type="protein sequence ID" value="RKK65447.1"/>
    <property type="molecule type" value="Genomic_DNA"/>
</dbReference>
<feature type="domain" description="C2H2-type" evidence="2">
    <location>
        <begin position="106"/>
        <end position="129"/>
    </location>
</feature>
<comment type="caution">
    <text evidence="3">The sequence shown here is derived from an EMBL/GenBank/DDBJ whole genome shotgun (WGS) entry which is preliminary data.</text>
</comment>
<dbReference type="VEuPathDB" id="FungiDB:HZS61_008036"/>
<reference evidence="3 4" key="1">
    <citation type="journal article" date="2018" name="Sci. Rep.">
        <title>Characterisation of pathogen-specific regions and novel effector candidates in Fusarium oxysporum f. sp. cepae.</title>
        <authorList>
            <person name="Armitage A.D."/>
            <person name="Taylor A."/>
            <person name="Sobczyk M.K."/>
            <person name="Baxter L."/>
            <person name="Greenfield B.P."/>
            <person name="Bates H.J."/>
            <person name="Wilson F."/>
            <person name="Jackson A.C."/>
            <person name="Ott S."/>
            <person name="Harrison R.J."/>
            <person name="Clarkson J.P."/>
        </authorList>
    </citation>
    <scope>NUCLEOTIDE SEQUENCE [LARGE SCALE GENOMIC DNA]</scope>
    <source>
        <strain evidence="3 4">Fo_A13</strain>
    </source>
</reference>
<dbReference type="VEuPathDB" id="FungiDB:FOZG_18256"/>
<dbReference type="VEuPathDB" id="FungiDB:HZS61_011676"/>